<sequence length="122" mass="13814">MRPFRFLRLLAFDSRRLRLLCNLKGLPASGLAGDPAGLAPDTTIDHILQEITSVGRRLEGMDSNISELMAETKSIHMDIVGLQNRAMDLEHHVSMAENHFNTLMERDQELLFLQSQVIDLED</sequence>
<dbReference type="EMBL" id="JANPWB010000011">
    <property type="protein sequence ID" value="KAJ1127863.1"/>
    <property type="molecule type" value="Genomic_DNA"/>
</dbReference>
<reference evidence="1" key="1">
    <citation type="journal article" date="2022" name="bioRxiv">
        <title>Sequencing and chromosome-scale assembly of the giantPleurodeles waltlgenome.</title>
        <authorList>
            <person name="Brown T."/>
            <person name="Elewa A."/>
            <person name="Iarovenko S."/>
            <person name="Subramanian E."/>
            <person name="Araus A.J."/>
            <person name="Petzold A."/>
            <person name="Susuki M."/>
            <person name="Suzuki K.-i.T."/>
            <person name="Hayashi T."/>
            <person name="Toyoda A."/>
            <person name="Oliveira C."/>
            <person name="Osipova E."/>
            <person name="Leigh N.D."/>
            <person name="Simon A."/>
            <person name="Yun M.H."/>
        </authorList>
    </citation>
    <scope>NUCLEOTIDE SEQUENCE</scope>
    <source>
        <strain evidence="1">20211129_DDA</strain>
        <tissue evidence="1">Liver</tissue>
    </source>
</reference>
<evidence type="ECO:0000313" key="1">
    <source>
        <dbReference type="EMBL" id="KAJ1127863.1"/>
    </source>
</evidence>
<gene>
    <name evidence="1" type="ORF">NDU88_006256</name>
</gene>
<comment type="caution">
    <text evidence="1">The sequence shown here is derived from an EMBL/GenBank/DDBJ whole genome shotgun (WGS) entry which is preliminary data.</text>
</comment>
<dbReference type="Proteomes" id="UP001066276">
    <property type="component" value="Chromosome 7"/>
</dbReference>
<accession>A0AAV7PMY0</accession>
<evidence type="ECO:0000313" key="2">
    <source>
        <dbReference type="Proteomes" id="UP001066276"/>
    </source>
</evidence>
<protein>
    <submittedName>
        <fullName evidence="1">Uncharacterized protein</fullName>
    </submittedName>
</protein>
<name>A0AAV7PMY0_PLEWA</name>
<organism evidence="1 2">
    <name type="scientific">Pleurodeles waltl</name>
    <name type="common">Iberian ribbed newt</name>
    <dbReference type="NCBI Taxonomy" id="8319"/>
    <lineage>
        <taxon>Eukaryota</taxon>
        <taxon>Metazoa</taxon>
        <taxon>Chordata</taxon>
        <taxon>Craniata</taxon>
        <taxon>Vertebrata</taxon>
        <taxon>Euteleostomi</taxon>
        <taxon>Amphibia</taxon>
        <taxon>Batrachia</taxon>
        <taxon>Caudata</taxon>
        <taxon>Salamandroidea</taxon>
        <taxon>Salamandridae</taxon>
        <taxon>Pleurodelinae</taxon>
        <taxon>Pleurodeles</taxon>
    </lineage>
</organism>
<proteinExistence type="predicted"/>
<keyword evidence="2" id="KW-1185">Reference proteome</keyword>
<dbReference type="AlphaFoldDB" id="A0AAV7PMY0"/>